<dbReference type="GO" id="GO:0015833">
    <property type="term" value="P:peptide transport"/>
    <property type="evidence" value="ECO:0007669"/>
    <property type="project" value="InterPro"/>
</dbReference>
<dbReference type="PANTHER" id="PTHR43297:SF2">
    <property type="entry name" value="DIPEPTIDE TRANSPORT ATP-BINDING PROTEIN DPPD"/>
    <property type="match status" value="1"/>
</dbReference>
<comment type="caution">
    <text evidence="9">The sequence shown here is derived from an EMBL/GenBank/DDBJ whole genome shotgun (WGS) entry which is preliminary data.</text>
</comment>
<keyword evidence="6 9" id="KW-0067">ATP-binding</keyword>
<evidence type="ECO:0000256" key="3">
    <source>
        <dbReference type="ARBA" id="ARBA00022448"/>
    </source>
</evidence>
<name>A0A3S0XJ09_9HYPH</name>
<dbReference type="PROSITE" id="PS50893">
    <property type="entry name" value="ABC_TRANSPORTER_2"/>
    <property type="match status" value="2"/>
</dbReference>
<dbReference type="InterPro" id="IPR003593">
    <property type="entry name" value="AAA+_ATPase"/>
</dbReference>
<evidence type="ECO:0000256" key="1">
    <source>
        <dbReference type="ARBA" id="ARBA00004417"/>
    </source>
</evidence>
<keyword evidence="3" id="KW-0813">Transport</keyword>
<dbReference type="NCBIfam" id="NF008453">
    <property type="entry name" value="PRK11308.1"/>
    <property type="match status" value="2"/>
</dbReference>
<comment type="subcellular location">
    <subcellularLocation>
        <location evidence="1">Cell inner membrane</location>
        <topology evidence="1">Peripheral membrane protein</topology>
    </subcellularLocation>
</comment>
<dbReference type="AlphaFoldDB" id="A0A3S0XJ09"/>
<sequence length="604" mass="65496">MGCNAGRSPQLSSRRLVDRGVARSCHHADGHFHQRSRKTLAIGLRRQEAVVTSVVHINNLTIGFPQNEGANAVVHGIDLTINKGETVALVGESGSGKSVTARSLIGLSGVGATVRADRFDIDGESVLNFGERDWRRLRGEKIGFVLQDALVSLDPLRRISQQLSDAFGRRGLFVRPDVGRDSHALLRSVGIPDPERRLLQYPHQLSGGLRQRALIATAIARQPSLLIADEPTTALDTTVQKQILDLLAERRKAGHTLLLISHDLAVVSRLADRVLVMQNGRIVEEGPPGRILSRPEHPYTRQLLDAVPSAGSRGYRLSSPSEPDSQQQTVCVPAAPVERLRVPLPAKHIDQQNRVLSSHNLFKRYGGVGGAFAVNDVSFDLAAGEALGIVGESGSGKTTVAKIVLGLVEPDDGTVFIDGEQWSNIPEARRRLRRASMQLIAQDALSSFDPRYTVEKIVGESLDSVGIFGASRRERVREVLDAVRLGSAYLHRHPRELSGGQRQRVAIARAFAPRPRLLVADEPVSALDVSVQAQVLDLLAELQAASGTALLFISHDLGVINHLTDRVLVMKDGRIVEAGGVEHVFSAPQHSYTRALLDAVPVLA</sequence>
<evidence type="ECO:0000313" key="10">
    <source>
        <dbReference type="Proteomes" id="UP000273611"/>
    </source>
</evidence>
<feature type="domain" description="ABC transporter" evidence="8">
    <location>
        <begin position="356"/>
        <end position="597"/>
    </location>
</feature>
<evidence type="ECO:0000256" key="5">
    <source>
        <dbReference type="ARBA" id="ARBA00022741"/>
    </source>
</evidence>
<dbReference type="InterPro" id="IPR013563">
    <property type="entry name" value="Oligopep_ABC_C"/>
</dbReference>
<dbReference type="PROSITE" id="PS00211">
    <property type="entry name" value="ABC_TRANSPORTER_1"/>
    <property type="match status" value="1"/>
</dbReference>
<dbReference type="SUPFAM" id="SSF52540">
    <property type="entry name" value="P-loop containing nucleoside triphosphate hydrolases"/>
    <property type="match status" value="2"/>
</dbReference>
<dbReference type="Pfam" id="PF00005">
    <property type="entry name" value="ABC_tran"/>
    <property type="match status" value="2"/>
</dbReference>
<proteinExistence type="inferred from homology"/>
<dbReference type="PANTHER" id="PTHR43297">
    <property type="entry name" value="OLIGOPEPTIDE TRANSPORT ATP-BINDING PROTEIN APPD"/>
    <property type="match status" value="1"/>
</dbReference>
<evidence type="ECO:0000256" key="7">
    <source>
        <dbReference type="ARBA" id="ARBA00023136"/>
    </source>
</evidence>
<evidence type="ECO:0000256" key="6">
    <source>
        <dbReference type="ARBA" id="ARBA00022840"/>
    </source>
</evidence>
<evidence type="ECO:0000313" key="9">
    <source>
        <dbReference type="EMBL" id="RUM00273.1"/>
    </source>
</evidence>
<dbReference type="InterPro" id="IPR017871">
    <property type="entry name" value="ABC_transporter-like_CS"/>
</dbReference>
<dbReference type="Proteomes" id="UP000273611">
    <property type="component" value="Unassembled WGS sequence"/>
</dbReference>
<evidence type="ECO:0000256" key="2">
    <source>
        <dbReference type="ARBA" id="ARBA00005417"/>
    </source>
</evidence>
<keyword evidence="4" id="KW-1003">Cell membrane</keyword>
<dbReference type="GO" id="GO:0005524">
    <property type="term" value="F:ATP binding"/>
    <property type="evidence" value="ECO:0007669"/>
    <property type="project" value="UniProtKB-KW"/>
</dbReference>
<dbReference type="GO" id="GO:0005886">
    <property type="term" value="C:plasma membrane"/>
    <property type="evidence" value="ECO:0007669"/>
    <property type="project" value="UniProtKB-SubCell"/>
</dbReference>
<dbReference type="EMBL" id="RIBW01000008">
    <property type="protein sequence ID" value="RUM00273.1"/>
    <property type="molecule type" value="Genomic_DNA"/>
</dbReference>
<dbReference type="InterPro" id="IPR027417">
    <property type="entry name" value="P-loop_NTPase"/>
</dbReference>
<dbReference type="Gene3D" id="3.40.50.300">
    <property type="entry name" value="P-loop containing nucleotide triphosphate hydrolases"/>
    <property type="match status" value="2"/>
</dbReference>
<dbReference type="Pfam" id="PF08352">
    <property type="entry name" value="oligo_HPY"/>
    <property type="match status" value="2"/>
</dbReference>
<keyword evidence="5" id="KW-0547">Nucleotide-binding</keyword>
<dbReference type="CDD" id="cd03257">
    <property type="entry name" value="ABC_NikE_OppD_transporters"/>
    <property type="match status" value="2"/>
</dbReference>
<gene>
    <name evidence="9" type="ORF">EEQ99_18155</name>
</gene>
<dbReference type="NCBIfam" id="NF007739">
    <property type="entry name" value="PRK10419.1"/>
    <property type="match status" value="2"/>
</dbReference>
<comment type="similarity">
    <text evidence="2">Belongs to the ABC transporter superfamily.</text>
</comment>
<organism evidence="9 10">
    <name type="scientific">Rhizobium anhuiense</name>
    <dbReference type="NCBI Taxonomy" id="1184720"/>
    <lineage>
        <taxon>Bacteria</taxon>
        <taxon>Pseudomonadati</taxon>
        <taxon>Pseudomonadota</taxon>
        <taxon>Alphaproteobacteria</taxon>
        <taxon>Hyphomicrobiales</taxon>
        <taxon>Rhizobiaceae</taxon>
        <taxon>Rhizobium/Agrobacterium group</taxon>
        <taxon>Rhizobium</taxon>
    </lineage>
</organism>
<evidence type="ECO:0000256" key="4">
    <source>
        <dbReference type="ARBA" id="ARBA00022475"/>
    </source>
</evidence>
<reference evidence="9 10" key="1">
    <citation type="journal article" date="2015" name="Int. J. Syst. Evol. Microbiol.">
        <title>Rhizobium anhuiense sp. nov., isolated from effective nodules of Vicia faba and Pisum sativum.</title>
        <authorList>
            <person name="Zhang Y.J."/>
            <person name="Zheng W.T."/>
            <person name="Everall I."/>
            <person name="Young J.P."/>
            <person name="Zhang X.X."/>
            <person name="Tian C.F."/>
            <person name="Sui X.H."/>
            <person name="Wang E.T."/>
            <person name="Chen W.X."/>
        </authorList>
    </citation>
    <scope>NUCLEOTIDE SEQUENCE [LARGE SCALE GENOMIC DNA]</scope>
    <source>
        <strain evidence="9 10">CCBAU 23252</strain>
    </source>
</reference>
<dbReference type="GO" id="GO:0016887">
    <property type="term" value="F:ATP hydrolysis activity"/>
    <property type="evidence" value="ECO:0007669"/>
    <property type="project" value="InterPro"/>
</dbReference>
<feature type="domain" description="ABC transporter" evidence="8">
    <location>
        <begin position="55"/>
        <end position="304"/>
    </location>
</feature>
<dbReference type="InterPro" id="IPR050388">
    <property type="entry name" value="ABC_Ni/Peptide_Import"/>
</dbReference>
<accession>A0A3S0XJ09</accession>
<dbReference type="SMART" id="SM00382">
    <property type="entry name" value="AAA"/>
    <property type="match status" value="2"/>
</dbReference>
<keyword evidence="7" id="KW-0472">Membrane</keyword>
<dbReference type="InterPro" id="IPR003439">
    <property type="entry name" value="ABC_transporter-like_ATP-bd"/>
</dbReference>
<protein>
    <submittedName>
        <fullName evidence="9">ABC transporter ATP-binding protein</fullName>
    </submittedName>
</protein>
<evidence type="ECO:0000259" key="8">
    <source>
        <dbReference type="PROSITE" id="PS50893"/>
    </source>
</evidence>